<proteinExistence type="predicted"/>
<dbReference type="Pfam" id="PF00550">
    <property type="entry name" value="PP-binding"/>
    <property type="match status" value="1"/>
</dbReference>
<dbReference type="GO" id="GO:0004312">
    <property type="term" value="F:fatty acid synthase activity"/>
    <property type="evidence" value="ECO:0007669"/>
    <property type="project" value="TreeGrafter"/>
</dbReference>
<evidence type="ECO:0000256" key="3">
    <source>
        <dbReference type="ARBA" id="ARBA00022679"/>
    </source>
</evidence>
<dbReference type="InterPro" id="IPR014043">
    <property type="entry name" value="Acyl_transferase_dom"/>
</dbReference>
<dbReference type="Pfam" id="PF00109">
    <property type="entry name" value="ketoacyl-synt"/>
    <property type="match status" value="1"/>
</dbReference>
<dbReference type="GO" id="GO:0071770">
    <property type="term" value="P:DIM/DIP cell wall layer assembly"/>
    <property type="evidence" value="ECO:0007669"/>
    <property type="project" value="TreeGrafter"/>
</dbReference>
<dbReference type="InterPro" id="IPR016039">
    <property type="entry name" value="Thiolase-like"/>
</dbReference>
<dbReference type="OrthoDB" id="9778690at2"/>
<dbReference type="InterPro" id="IPR036736">
    <property type="entry name" value="ACP-like_sf"/>
</dbReference>
<keyword evidence="2" id="KW-0597">Phosphoprotein</keyword>
<dbReference type="Pfam" id="PF00698">
    <property type="entry name" value="Acyl_transf_1"/>
    <property type="match status" value="1"/>
</dbReference>
<reference evidence="6 7" key="1">
    <citation type="submission" date="2018-05" db="EMBL/GenBank/DDBJ databases">
        <title>Evolution of GPA BGCs.</title>
        <authorList>
            <person name="Waglechner N."/>
            <person name="Wright G.D."/>
        </authorList>
    </citation>
    <scope>NUCLEOTIDE SEQUENCE [LARGE SCALE GENOMIC DNA]</scope>
    <source>
        <strain evidence="6 7">DSM 5908</strain>
    </source>
</reference>
<dbReference type="Gene3D" id="1.10.1200.10">
    <property type="entry name" value="ACP-like"/>
    <property type="match status" value="1"/>
</dbReference>
<gene>
    <name evidence="6" type="ORF">DMA12_11770</name>
</gene>
<evidence type="ECO:0000256" key="2">
    <source>
        <dbReference type="ARBA" id="ARBA00022553"/>
    </source>
</evidence>
<dbReference type="PROSITE" id="PS50075">
    <property type="entry name" value="CARRIER"/>
    <property type="match status" value="1"/>
</dbReference>
<dbReference type="GO" id="GO:0006633">
    <property type="term" value="P:fatty acid biosynthetic process"/>
    <property type="evidence" value="ECO:0007669"/>
    <property type="project" value="InterPro"/>
</dbReference>
<dbReference type="SUPFAM" id="SSF47336">
    <property type="entry name" value="ACP-like"/>
    <property type="match status" value="1"/>
</dbReference>
<dbReference type="Gene3D" id="3.40.366.10">
    <property type="entry name" value="Malonyl-Coenzyme A Acyl Carrier Protein, domain 2"/>
    <property type="match status" value="1"/>
</dbReference>
<accession>A0A428WTQ3</accession>
<feature type="domain" description="Ketosynthase family 3 (KS3)" evidence="5">
    <location>
        <begin position="3"/>
        <end position="425"/>
    </location>
</feature>
<dbReference type="InterPro" id="IPR016035">
    <property type="entry name" value="Acyl_Trfase/lysoPLipase"/>
</dbReference>
<dbReference type="InterPro" id="IPR009081">
    <property type="entry name" value="PP-bd_ACP"/>
</dbReference>
<feature type="domain" description="Carrier" evidence="4">
    <location>
        <begin position="878"/>
        <end position="953"/>
    </location>
</feature>
<dbReference type="InterPro" id="IPR050091">
    <property type="entry name" value="PKS_NRPS_Biosynth_Enz"/>
</dbReference>
<comment type="caution">
    <text evidence="6">The sequence shown here is derived from an EMBL/GenBank/DDBJ whole genome shotgun (WGS) entry which is preliminary data.</text>
</comment>
<dbReference type="PROSITE" id="PS00012">
    <property type="entry name" value="PHOSPHOPANTETHEINE"/>
    <property type="match status" value="1"/>
</dbReference>
<sequence>MSGPDIAVIGFACRFPGAEDVWRYWSNIEAGRVSITTLTRDELLRTGVPESEVDDQWYVPSRGRIDGAGYFDADFFGITPKDAALMDPQHRLLLQTAWEALETAGLTTNRPFGRVGVFAGSGFGHYLVESVLKDPDVAGSHGLLAAVLGNEKDHLAAKIAYRLDLGGPAVTVQTACSTSLVAVHLARQSLLAGDADVVLAGGVSVPYPQDTGYLYEPGGVLSPDGGCRPFDATAAGTVPGGGVGMVVLKRLDDAVRDGDLVYAVVKGSAINNDGGAKAGYTAPGVRGQLDVLSRAYANAAVAPETIGYIEAHGTATEVGDAIELAALTEVFGGRDRPCSLGSVKANVGHLDAAAGVAGFIKAVLALYFERIPPMAGLTRPRAEIADGTTFTLDRRARKWTDSRTRRAAVSAFGLGGTNAHVVLEEAPARAGLAPRPRQATAVLPVSARTEAELEAAKARLAAHLRTANDVSVHDVALTLQSHRRPFPYRHAVAAEDVPSAVARLADPPGGPAVKRPSLVFLFPGQGSEYAGMSAEPYAGQPSFRSDVDRCAEAAADILGFDLREVLLDPGAPAERVHRTDVAQPALLVHEYALGRLLVSWGVRPATLIGHSAGEYAAACLAGELDIEDALHLVALRGSLMQAAPPGRMLAALTGEAVARHQAGEIGGLDLAAVNGTDNVVLSGTEQAIDELRTRFDRLGVRHRMLPARRAFHSRMMAGAADGLRRAPAAARGRSRRIDVVSGLDGTLLPRGARRDAGYWAEQVLAPVRFLEALRTGLATANPVLVEVGPGKALTAAARALPEARDAAKIAVQPGRSSPVVAAAGALWAAGVNVRWDDVRQSVAGRIPLPTYPFARNEYWLRKPAPEPAPPPSPAGPVPESEPVLAQVIEVWLDLLGTAGVRPGSNFFDLGGESLLFVRMVARLQRRFGVPLDVDALAATPTPAAIAAVITAAPERD</sequence>
<keyword evidence="1" id="KW-0596">Phosphopantetheine</keyword>
<dbReference type="Proteomes" id="UP000286716">
    <property type="component" value="Unassembled WGS sequence"/>
</dbReference>
<dbReference type="Gene3D" id="3.30.70.3290">
    <property type="match status" value="1"/>
</dbReference>
<dbReference type="Pfam" id="PF16197">
    <property type="entry name" value="KAsynt_C_assoc"/>
    <property type="match status" value="1"/>
</dbReference>
<organism evidence="6 7">
    <name type="scientific">Amycolatopsis balhimycina DSM 5908</name>
    <dbReference type="NCBI Taxonomy" id="1081091"/>
    <lineage>
        <taxon>Bacteria</taxon>
        <taxon>Bacillati</taxon>
        <taxon>Actinomycetota</taxon>
        <taxon>Actinomycetes</taxon>
        <taxon>Pseudonocardiales</taxon>
        <taxon>Pseudonocardiaceae</taxon>
        <taxon>Amycolatopsis</taxon>
    </lineage>
</organism>
<dbReference type="PANTHER" id="PTHR43775">
    <property type="entry name" value="FATTY ACID SYNTHASE"/>
    <property type="match status" value="1"/>
</dbReference>
<dbReference type="GO" id="GO:0004315">
    <property type="term" value="F:3-oxoacyl-[acyl-carrier-protein] synthase activity"/>
    <property type="evidence" value="ECO:0007669"/>
    <property type="project" value="InterPro"/>
</dbReference>
<dbReference type="PROSITE" id="PS52004">
    <property type="entry name" value="KS3_2"/>
    <property type="match status" value="1"/>
</dbReference>
<dbReference type="PROSITE" id="PS00606">
    <property type="entry name" value="KS3_1"/>
    <property type="match status" value="1"/>
</dbReference>
<dbReference type="InterPro" id="IPR018201">
    <property type="entry name" value="Ketoacyl_synth_AS"/>
</dbReference>
<dbReference type="GO" id="GO:0005737">
    <property type="term" value="C:cytoplasm"/>
    <property type="evidence" value="ECO:0007669"/>
    <property type="project" value="TreeGrafter"/>
</dbReference>
<dbReference type="AlphaFoldDB" id="A0A428WTQ3"/>
<dbReference type="InterPro" id="IPR001227">
    <property type="entry name" value="Ac_transferase_dom_sf"/>
</dbReference>
<evidence type="ECO:0000313" key="6">
    <source>
        <dbReference type="EMBL" id="RSM46448.1"/>
    </source>
</evidence>
<dbReference type="InterPro" id="IPR020841">
    <property type="entry name" value="PKS_Beta-ketoAc_synthase_dom"/>
</dbReference>
<dbReference type="SMART" id="SM00825">
    <property type="entry name" value="PKS_KS"/>
    <property type="match status" value="1"/>
</dbReference>
<dbReference type="SUPFAM" id="SSF52151">
    <property type="entry name" value="FabD/lysophospholipase-like"/>
    <property type="match status" value="1"/>
</dbReference>
<dbReference type="SUPFAM" id="SSF53901">
    <property type="entry name" value="Thiolase-like"/>
    <property type="match status" value="1"/>
</dbReference>
<protein>
    <submittedName>
        <fullName evidence="6">Type I polyketide synthase</fullName>
    </submittedName>
</protein>
<evidence type="ECO:0000313" key="7">
    <source>
        <dbReference type="Proteomes" id="UP000286716"/>
    </source>
</evidence>
<dbReference type="InterPro" id="IPR016036">
    <property type="entry name" value="Malonyl_transacylase_ACP-bd"/>
</dbReference>
<dbReference type="Gene3D" id="3.40.47.10">
    <property type="match status" value="1"/>
</dbReference>
<dbReference type="Pfam" id="PF02801">
    <property type="entry name" value="Ketoacyl-synt_C"/>
    <property type="match status" value="1"/>
</dbReference>
<dbReference type="CDD" id="cd00833">
    <property type="entry name" value="PKS"/>
    <property type="match status" value="1"/>
</dbReference>
<evidence type="ECO:0000259" key="4">
    <source>
        <dbReference type="PROSITE" id="PS50075"/>
    </source>
</evidence>
<dbReference type="SMART" id="SM00823">
    <property type="entry name" value="PKS_PP"/>
    <property type="match status" value="1"/>
</dbReference>
<dbReference type="InterPro" id="IPR032821">
    <property type="entry name" value="PKS_assoc"/>
</dbReference>
<dbReference type="PANTHER" id="PTHR43775:SF37">
    <property type="entry name" value="SI:DKEY-61P9.11"/>
    <property type="match status" value="1"/>
</dbReference>
<dbReference type="InterPro" id="IPR014030">
    <property type="entry name" value="Ketoacyl_synth_N"/>
</dbReference>
<dbReference type="RefSeq" id="WP_020638205.1">
    <property type="nucleotide sequence ID" value="NZ_QHHU01000013.1"/>
</dbReference>
<keyword evidence="7" id="KW-1185">Reference proteome</keyword>
<dbReference type="InterPro" id="IPR020806">
    <property type="entry name" value="PKS_PP-bd"/>
</dbReference>
<dbReference type="GO" id="GO:0005886">
    <property type="term" value="C:plasma membrane"/>
    <property type="evidence" value="ECO:0007669"/>
    <property type="project" value="TreeGrafter"/>
</dbReference>
<evidence type="ECO:0000256" key="1">
    <source>
        <dbReference type="ARBA" id="ARBA00022450"/>
    </source>
</evidence>
<keyword evidence="3" id="KW-0808">Transferase</keyword>
<dbReference type="InterPro" id="IPR014031">
    <property type="entry name" value="Ketoacyl_synth_C"/>
</dbReference>
<name>A0A428WTQ3_AMYBA</name>
<dbReference type="SUPFAM" id="SSF55048">
    <property type="entry name" value="Probable ACP-binding domain of malonyl-CoA ACP transacylase"/>
    <property type="match status" value="1"/>
</dbReference>
<dbReference type="GO" id="GO:0031177">
    <property type="term" value="F:phosphopantetheine binding"/>
    <property type="evidence" value="ECO:0007669"/>
    <property type="project" value="InterPro"/>
</dbReference>
<dbReference type="SMART" id="SM00827">
    <property type="entry name" value="PKS_AT"/>
    <property type="match status" value="1"/>
</dbReference>
<dbReference type="EMBL" id="QHHU01000013">
    <property type="protein sequence ID" value="RSM46448.1"/>
    <property type="molecule type" value="Genomic_DNA"/>
</dbReference>
<dbReference type="InterPro" id="IPR006162">
    <property type="entry name" value="Ppantetheine_attach_site"/>
</dbReference>
<evidence type="ECO:0000259" key="5">
    <source>
        <dbReference type="PROSITE" id="PS52004"/>
    </source>
</evidence>